<dbReference type="GO" id="GO:0003729">
    <property type="term" value="F:mRNA binding"/>
    <property type="evidence" value="ECO:0007669"/>
    <property type="project" value="EnsemblPlants"/>
</dbReference>
<keyword evidence="2" id="KW-0689">Ribosomal protein</keyword>
<dbReference type="NCBIfam" id="TIGR04560">
    <property type="entry name" value="ribo_THX"/>
    <property type="match status" value="1"/>
</dbReference>
<dbReference type="PANTHER" id="PTHR34550:SF2">
    <property type="entry name" value="SMALL RIBOSOMAL SUBUNIT PROTEIN BTHXC"/>
    <property type="match status" value="1"/>
</dbReference>
<dbReference type="GO" id="GO:0032544">
    <property type="term" value="P:plastid translation"/>
    <property type="evidence" value="ECO:0000318"/>
    <property type="project" value="GO_Central"/>
</dbReference>
<feature type="region of interest" description="Disordered" evidence="4">
    <location>
        <begin position="63"/>
        <end position="105"/>
    </location>
</feature>
<comment type="similarity">
    <text evidence="1">Belongs to the bacterial ribosomal protein bTHX family.</text>
</comment>
<evidence type="ECO:0000256" key="4">
    <source>
        <dbReference type="SAM" id="MobiDB-lite"/>
    </source>
</evidence>
<evidence type="ECO:0000313" key="5">
    <source>
        <dbReference type="EMBL" id="ERN09755.1"/>
    </source>
</evidence>
<dbReference type="AlphaFoldDB" id="W1PRA1"/>
<dbReference type="PANTHER" id="PTHR34550">
    <property type="entry name" value="30S RIBOSOMAL PROTEIN S31, CHLOROPLASTIC"/>
    <property type="match status" value="1"/>
</dbReference>
<dbReference type="STRING" id="13333.W1PRA1"/>
<sequence>MALTLGAAPMVLNFPSLSSRASLSFKPNFGFSLSNVSPSSSSLSMASTAPLYPSVFCGRGDRKTAKGKRFSHSFGNARPRNKKKGRGPPRVPAPPLPPKKDRFDDGEVVKIQIDESIFSN</sequence>
<evidence type="ECO:0000256" key="2">
    <source>
        <dbReference type="ARBA" id="ARBA00022980"/>
    </source>
</evidence>
<dbReference type="Proteomes" id="UP000017836">
    <property type="component" value="Unassembled WGS sequence"/>
</dbReference>
<dbReference type="GO" id="GO:0009507">
    <property type="term" value="C:chloroplast"/>
    <property type="evidence" value="ECO:0007669"/>
    <property type="project" value="EnsemblPlants"/>
</dbReference>
<protein>
    <recommendedName>
        <fullName evidence="7">30S ribosomal protein S31, chloroplastic</fullName>
    </recommendedName>
</protein>
<evidence type="ECO:0000256" key="1">
    <source>
        <dbReference type="ARBA" id="ARBA00010834"/>
    </source>
</evidence>
<dbReference type="GO" id="GO:0009536">
    <property type="term" value="C:plastid"/>
    <property type="evidence" value="ECO:0000318"/>
    <property type="project" value="GO_Central"/>
</dbReference>
<dbReference type="InterPro" id="IPR030826">
    <property type="entry name" value="Ribosomal_bTHX/bTHXc/bTHXm"/>
</dbReference>
<dbReference type="GO" id="GO:0005840">
    <property type="term" value="C:ribosome"/>
    <property type="evidence" value="ECO:0007669"/>
    <property type="project" value="UniProtKB-KW"/>
</dbReference>
<dbReference type="EMBL" id="KI392980">
    <property type="protein sequence ID" value="ERN09755.1"/>
    <property type="molecule type" value="Genomic_DNA"/>
</dbReference>
<dbReference type="HOGENOM" id="CLU_132314_1_0_1"/>
<dbReference type="eggNOG" id="ENOG502S3P4">
    <property type="taxonomic scope" value="Eukaryota"/>
</dbReference>
<gene>
    <name evidence="5" type="ORF">AMTR_s00029p00235620</name>
</gene>
<evidence type="ECO:0008006" key="7">
    <source>
        <dbReference type="Google" id="ProtNLM"/>
    </source>
</evidence>
<evidence type="ECO:0000313" key="6">
    <source>
        <dbReference type="Proteomes" id="UP000017836"/>
    </source>
</evidence>
<organism evidence="5 6">
    <name type="scientific">Amborella trichopoda</name>
    <dbReference type="NCBI Taxonomy" id="13333"/>
    <lineage>
        <taxon>Eukaryota</taxon>
        <taxon>Viridiplantae</taxon>
        <taxon>Streptophyta</taxon>
        <taxon>Embryophyta</taxon>
        <taxon>Tracheophyta</taxon>
        <taxon>Spermatophyta</taxon>
        <taxon>Magnoliopsida</taxon>
        <taxon>Amborellales</taxon>
        <taxon>Amborellaceae</taxon>
        <taxon>Amborella</taxon>
    </lineage>
</organism>
<dbReference type="Pfam" id="PF17067">
    <property type="entry name" value="RPS31"/>
    <property type="match status" value="1"/>
</dbReference>
<dbReference type="InterPro" id="IPR044695">
    <property type="entry name" value="Ribosomal_bTHXc/bTHXc_plant"/>
</dbReference>
<reference evidence="6" key="1">
    <citation type="journal article" date="2013" name="Science">
        <title>The Amborella genome and the evolution of flowering plants.</title>
        <authorList>
            <consortium name="Amborella Genome Project"/>
        </authorList>
    </citation>
    <scope>NUCLEOTIDE SEQUENCE [LARGE SCALE GENOMIC DNA]</scope>
</reference>
<name>W1PRA1_AMBTC</name>
<dbReference type="OMA" id="AGQCFLL"/>
<proteinExistence type="inferred from homology"/>
<dbReference type="OrthoDB" id="694979at2759"/>
<accession>W1PRA1</accession>
<dbReference type="GO" id="GO:1990904">
    <property type="term" value="C:ribonucleoprotein complex"/>
    <property type="evidence" value="ECO:0007669"/>
    <property type="project" value="UniProtKB-KW"/>
</dbReference>
<keyword evidence="3" id="KW-0687">Ribonucleoprotein</keyword>
<dbReference type="Gramene" id="ERN09755">
    <property type="protein sequence ID" value="ERN09755"/>
    <property type="gene ID" value="AMTR_s00029p00235620"/>
</dbReference>
<keyword evidence="6" id="KW-1185">Reference proteome</keyword>
<evidence type="ECO:0000256" key="3">
    <source>
        <dbReference type="ARBA" id="ARBA00023274"/>
    </source>
</evidence>
<dbReference type="KEGG" id="atr:18437913"/>